<accession>A0ABP6MMJ9</accession>
<evidence type="ECO:0000259" key="5">
    <source>
        <dbReference type="PROSITE" id="PS51722"/>
    </source>
</evidence>
<dbReference type="Pfam" id="PF09107">
    <property type="entry name" value="WHD_3rd_SelB"/>
    <property type="match status" value="1"/>
</dbReference>
<dbReference type="PROSITE" id="PS51722">
    <property type="entry name" value="G_TR_2"/>
    <property type="match status" value="1"/>
</dbReference>
<name>A0ABP6MMJ9_9ACTN</name>
<keyword evidence="2" id="KW-0963">Cytoplasm</keyword>
<protein>
    <submittedName>
        <fullName evidence="6">Selenocysteine-specific translation elongation factor</fullName>
    </submittedName>
</protein>
<evidence type="ECO:0000256" key="2">
    <source>
        <dbReference type="ARBA" id="ARBA00022490"/>
    </source>
</evidence>
<keyword evidence="6" id="KW-0251">Elongation factor</keyword>
<dbReference type="InterPro" id="IPR004535">
    <property type="entry name" value="Transl_elong_SelB"/>
</dbReference>
<dbReference type="PANTHER" id="PTHR43721">
    <property type="entry name" value="ELONGATION FACTOR TU-RELATED"/>
    <property type="match status" value="1"/>
</dbReference>
<dbReference type="InterPro" id="IPR050055">
    <property type="entry name" value="EF-Tu_GTPase"/>
</dbReference>
<dbReference type="Pfam" id="PF00009">
    <property type="entry name" value="GTP_EFTU"/>
    <property type="match status" value="1"/>
</dbReference>
<dbReference type="Proteomes" id="UP001500320">
    <property type="component" value="Unassembled WGS sequence"/>
</dbReference>
<dbReference type="InterPro" id="IPR000795">
    <property type="entry name" value="T_Tr_GTP-bd_dom"/>
</dbReference>
<dbReference type="GO" id="GO:0003746">
    <property type="term" value="F:translation elongation factor activity"/>
    <property type="evidence" value="ECO:0007669"/>
    <property type="project" value="UniProtKB-KW"/>
</dbReference>
<evidence type="ECO:0000313" key="6">
    <source>
        <dbReference type="EMBL" id="GAA3119654.1"/>
    </source>
</evidence>
<dbReference type="EMBL" id="BAAAUT010000005">
    <property type="protein sequence ID" value="GAA3119654.1"/>
    <property type="molecule type" value="Genomic_DNA"/>
</dbReference>
<dbReference type="InterPro" id="IPR015191">
    <property type="entry name" value="SelB_WHD4"/>
</dbReference>
<reference evidence="7" key="1">
    <citation type="journal article" date="2019" name="Int. J. Syst. Evol. Microbiol.">
        <title>The Global Catalogue of Microorganisms (GCM) 10K type strain sequencing project: providing services to taxonomists for standard genome sequencing and annotation.</title>
        <authorList>
            <consortium name="The Broad Institute Genomics Platform"/>
            <consortium name="The Broad Institute Genome Sequencing Center for Infectious Disease"/>
            <person name="Wu L."/>
            <person name="Ma J."/>
        </authorList>
    </citation>
    <scope>NUCLEOTIDE SEQUENCE [LARGE SCALE GENOMIC DNA]</scope>
    <source>
        <strain evidence="7">JCM 9373</strain>
    </source>
</reference>
<organism evidence="6 7">
    <name type="scientific">Planomonospora alba</name>
    <dbReference type="NCBI Taxonomy" id="161354"/>
    <lineage>
        <taxon>Bacteria</taxon>
        <taxon>Bacillati</taxon>
        <taxon>Actinomycetota</taxon>
        <taxon>Actinomycetes</taxon>
        <taxon>Streptosporangiales</taxon>
        <taxon>Streptosporangiaceae</taxon>
        <taxon>Planomonospora</taxon>
    </lineage>
</organism>
<dbReference type="InterPro" id="IPR036390">
    <property type="entry name" value="WH_DNA-bd_sf"/>
</dbReference>
<dbReference type="Gene3D" id="1.10.10.10">
    <property type="entry name" value="Winged helix-like DNA-binding domain superfamily/Winged helix DNA-binding domain"/>
    <property type="match status" value="1"/>
</dbReference>
<dbReference type="Gene3D" id="3.40.50.300">
    <property type="entry name" value="P-loop containing nucleotide triphosphate hydrolases"/>
    <property type="match status" value="1"/>
</dbReference>
<dbReference type="SUPFAM" id="SSF46785">
    <property type="entry name" value="Winged helix' DNA-binding domain"/>
    <property type="match status" value="1"/>
</dbReference>
<dbReference type="NCBIfam" id="TIGR00475">
    <property type="entry name" value="selB"/>
    <property type="match status" value="1"/>
</dbReference>
<evidence type="ECO:0000256" key="4">
    <source>
        <dbReference type="ARBA" id="ARBA00023134"/>
    </source>
</evidence>
<dbReference type="SUPFAM" id="SSF50447">
    <property type="entry name" value="Translation proteins"/>
    <property type="match status" value="1"/>
</dbReference>
<comment type="caution">
    <text evidence="6">The sequence shown here is derived from an EMBL/GenBank/DDBJ whole genome shotgun (WGS) entry which is preliminary data.</text>
</comment>
<sequence length="588" mass="62789">MHVVATAGHVDHGKSTLVRALTGMEPDRWAEERRRGMTIDLGFAWTALPSGRELAFVDVPGHERFVSNMLAGIGPVPAVMMVVAADEGWMPQSAEHLAVIDALGLGHGLLVVTRCDREDPELAIEEARSEISQTCLGQVEAVAVSGKTGEGLGNLVKALERLVDSLPPSPADGPVRLWIDRAFTIKGMGTVVTGTLPGGTVAVGDELLLVPSGHRVRVRGLESLKKRVDAVSGVARVAMNLKGVDLGGVTRGMALVTPDRWIGTDTIDVRLRGAPAGGPAREAIFHIGSAAVAVRVRRLGTGTARLTLSAPLPLRVGDRAILREPGSRRVAGLTVLDVRPPSLSRRGAAAAAARELSGWPDPPTGHDLLRRHRFLKRDDLIVMGCEPAGRRVGGDWLADPEHWESLGTDLSRAVDEHAERSPLSPGLPVESARQLLRLPDKRLVEVLVRPPLRVEANRIHRPAAAPRLPAPVATAVRRLEEELGAAPFRAPEAARLAELGLHSRAVIAAARAGALIRLAEGVVLPLSAENLAVEILNRLPQPFTASEARSALGTSRRVAIPLLEYLDSRGHTVRVDSTTRRMRARTTG</sequence>
<keyword evidence="4" id="KW-0547">Nucleotide-binding</keyword>
<evidence type="ECO:0000313" key="7">
    <source>
        <dbReference type="Proteomes" id="UP001500320"/>
    </source>
</evidence>
<keyword evidence="7" id="KW-1185">Reference proteome</keyword>
<dbReference type="CDD" id="cd04171">
    <property type="entry name" value="SelB"/>
    <property type="match status" value="1"/>
</dbReference>
<dbReference type="InterPro" id="IPR057335">
    <property type="entry name" value="Beta-barrel_SelB"/>
</dbReference>
<feature type="domain" description="Tr-type G" evidence="5">
    <location>
        <begin position="1"/>
        <end position="169"/>
    </location>
</feature>
<dbReference type="RefSeq" id="WP_344856012.1">
    <property type="nucleotide sequence ID" value="NZ_BAAAUT010000005.1"/>
</dbReference>
<keyword evidence="3" id="KW-0648">Protein biosynthesis</keyword>
<comment type="subcellular location">
    <subcellularLocation>
        <location evidence="1">Cytoplasm</location>
    </subcellularLocation>
</comment>
<dbReference type="Pfam" id="PF25461">
    <property type="entry name" value="Beta-barrel_SelB"/>
    <property type="match status" value="1"/>
</dbReference>
<dbReference type="PANTHER" id="PTHR43721:SF22">
    <property type="entry name" value="ELONGATION FACTOR TU, MITOCHONDRIAL"/>
    <property type="match status" value="1"/>
</dbReference>
<dbReference type="InterPro" id="IPR036388">
    <property type="entry name" value="WH-like_DNA-bd_sf"/>
</dbReference>
<dbReference type="Gene3D" id="1.10.10.2770">
    <property type="match status" value="1"/>
</dbReference>
<dbReference type="SUPFAM" id="SSF52540">
    <property type="entry name" value="P-loop containing nucleoside triphosphate hydrolases"/>
    <property type="match status" value="1"/>
</dbReference>
<gene>
    <name evidence="6" type="primary">selB</name>
    <name evidence="6" type="ORF">GCM10010466_08130</name>
</gene>
<dbReference type="InterPro" id="IPR027417">
    <property type="entry name" value="P-loop_NTPase"/>
</dbReference>
<evidence type="ECO:0000256" key="3">
    <source>
        <dbReference type="ARBA" id="ARBA00022917"/>
    </source>
</evidence>
<dbReference type="Gene3D" id="2.40.30.10">
    <property type="entry name" value="Translation factors"/>
    <property type="match status" value="1"/>
</dbReference>
<dbReference type="InterPro" id="IPR009000">
    <property type="entry name" value="Transl_B-barrel_sf"/>
</dbReference>
<proteinExistence type="predicted"/>
<evidence type="ECO:0000256" key="1">
    <source>
        <dbReference type="ARBA" id="ARBA00004496"/>
    </source>
</evidence>
<keyword evidence="4" id="KW-0342">GTP-binding</keyword>